<reference evidence="2 3" key="1">
    <citation type="submission" date="2018-04" db="EMBL/GenBank/DDBJ databases">
        <title>Genome sequencing of Flavobacterium sp. HYN0048.</title>
        <authorList>
            <person name="Yi H."/>
            <person name="Baek C."/>
        </authorList>
    </citation>
    <scope>NUCLEOTIDE SEQUENCE [LARGE SCALE GENOMIC DNA]</scope>
    <source>
        <strain evidence="2 3">HYN0048</strain>
    </source>
</reference>
<dbReference type="OrthoDB" id="861310at2"/>
<dbReference type="KEGG" id="fmg:HYN48_12070"/>
<feature type="chain" id="PRO_5015459191" description="DUF4932 domain-containing protein" evidence="1">
    <location>
        <begin position="20"/>
        <end position="481"/>
    </location>
</feature>
<accession>A0A2S0RHR6</accession>
<sequence>MHKLMSVFCFLFVFNCVFSQNNIQIKISKPYAIFNFLETAINRTGTSSTLNEIITANAKDNSDFKLLCKNFSAIRMDYSYAREEFPESRRQNRSVRDLIYIALVKAETWTEFNSSIIGILPNSEQQKMLSLLKQAEPYYDQFVWITSRSKLEEQITGLSQYLPKAYQVFPIFREFYGSSWDSSIPFLVTLYPIPGTSGISTAKPYANSLCVGVLTDKAAPVETIGVILHEMCHVLYDEQPNEIQQEIDKWFSENTSPYNVHASGFFDEGMATALGNGWAYKYLSGKLDDEEWYNNKYINGFAKALYPLVAQYIDQKKSIDKPFIDRAVDLFASTFPESNSDYDLLLSNVSVYTDAENNSERDAVLDVLESQFRLRGIQLSSPVLDSKSLEFLATDKQTQLVVIDRNHRQDMEALRKIFPQLKAVSKTHLKQDFIFSFLDDTNRPVILLHMKDKATLPALVARMKTLKVIGPNVEVLGTPVD</sequence>
<feature type="signal peptide" evidence="1">
    <location>
        <begin position="1"/>
        <end position="19"/>
    </location>
</feature>
<evidence type="ECO:0008006" key="4">
    <source>
        <dbReference type="Google" id="ProtNLM"/>
    </source>
</evidence>
<dbReference type="AlphaFoldDB" id="A0A2S0RHR6"/>
<evidence type="ECO:0000256" key="1">
    <source>
        <dbReference type="SAM" id="SignalP"/>
    </source>
</evidence>
<protein>
    <recommendedName>
        <fullName evidence="4">DUF4932 domain-containing protein</fullName>
    </recommendedName>
</protein>
<keyword evidence="3" id="KW-1185">Reference proteome</keyword>
<keyword evidence="1" id="KW-0732">Signal</keyword>
<evidence type="ECO:0000313" key="2">
    <source>
        <dbReference type="EMBL" id="AWA30758.1"/>
    </source>
</evidence>
<proteinExistence type="predicted"/>
<name>A0A2S0RHR6_9FLAO</name>
<organism evidence="2 3">
    <name type="scientific">Flavobacterium magnum</name>
    <dbReference type="NCBI Taxonomy" id="2162713"/>
    <lineage>
        <taxon>Bacteria</taxon>
        <taxon>Pseudomonadati</taxon>
        <taxon>Bacteroidota</taxon>
        <taxon>Flavobacteriia</taxon>
        <taxon>Flavobacteriales</taxon>
        <taxon>Flavobacteriaceae</taxon>
        <taxon>Flavobacterium</taxon>
    </lineage>
</organism>
<evidence type="ECO:0000313" key="3">
    <source>
        <dbReference type="Proteomes" id="UP000244193"/>
    </source>
</evidence>
<gene>
    <name evidence="2" type="ORF">HYN48_12070</name>
</gene>
<dbReference type="RefSeq" id="WP_108372053.1">
    <property type="nucleotide sequence ID" value="NZ_CP028811.1"/>
</dbReference>
<dbReference type="Proteomes" id="UP000244193">
    <property type="component" value="Chromosome"/>
</dbReference>
<dbReference type="EMBL" id="CP028811">
    <property type="protein sequence ID" value="AWA30758.1"/>
    <property type="molecule type" value="Genomic_DNA"/>
</dbReference>